<sequence length="60" mass="6796">MDTIELLCSAAETKHRQESGLVPPADAKKRYLPPSALSKLFKTQLKYVNLFIQHVSIKLQ</sequence>
<evidence type="ECO:0000313" key="1">
    <source>
        <dbReference type="EMBL" id="EIW87499.1"/>
    </source>
</evidence>
<accession>I9NYJ6</accession>
<keyword evidence="2" id="KW-1185">Reference proteome</keyword>
<proteinExistence type="predicted"/>
<comment type="caution">
    <text evidence="1">The sequence shown here is derived from an EMBL/GenBank/DDBJ whole genome shotgun (WGS) entry which is preliminary data.</text>
</comment>
<protein>
    <submittedName>
        <fullName evidence="1">Uncharacterized protein</fullName>
    </submittedName>
</protein>
<reference evidence="1 2" key="1">
    <citation type="journal article" date="2012" name="J. Bacteriol.">
        <title>Genome Sequence of Pectin-Degrading Alishewanella agri, Isolated from Landfill Soil.</title>
        <authorList>
            <person name="Kim J."/>
            <person name="Jung J."/>
            <person name="Sung J.S."/>
            <person name="Chun J."/>
            <person name="Park W."/>
        </authorList>
    </citation>
    <scope>NUCLEOTIDE SEQUENCE [LARGE SCALE GENOMIC DNA]</scope>
    <source>
        <strain evidence="1 2">BL06</strain>
    </source>
</reference>
<organism evidence="1 2">
    <name type="scientific">Alishewanella agri BL06</name>
    <dbReference type="NCBI Taxonomy" id="1195246"/>
    <lineage>
        <taxon>Bacteria</taxon>
        <taxon>Pseudomonadati</taxon>
        <taxon>Pseudomonadota</taxon>
        <taxon>Gammaproteobacteria</taxon>
        <taxon>Alteromonadales</taxon>
        <taxon>Alteromonadaceae</taxon>
        <taxon>Alishewanella</taxon>
    </lineage>
</organism>
<dbReference type="STRING" id="1195246.AGRI_15811"/>
<gene>
    <name evidence="1" type="ORF">AGRI_15811</name>
</gene>
<dbReference type="Proteomes" id="UP000035062">
    <property type="component" value="Unassembled WGS sequence"/>
</dbReference>
<dbReference type="EMBL" id="AKKU01000028">
    <property type="protein sequence ID" value="EIW87499.1"/>
    <property type="molecule type" value="Genomic_DNA"/>
</dbReference>
<name>I9NYJ6_9ALTE</name>
<evidence type="ECO:0000313" key="2">
    <source>
        <dbReference type="Proteomes" id="UP000035062"/>
    </source>
</evidence>
<dbReference type="AlphaFoldDB" id="I9NYJ6"/>